<reference evidence="3 4" key="1">
    <citation type="submission" date="2018-11" db="EMBL/GenBank/DDBJ databases">
        <title>Gordonia insulae sp. nov., isolated from an island soil.</title>
        <authorList>
            <person name="Kim Y.S."/>
            <person name="Kim S.B."/>
        </authorList>
    </citation>
    <scope>NUCLEOTIDE SEQUENCE [LARGE SCALE GENOMIC DNA]</scope>
    <source>
        <strain evidence="3 4">MMS17-SY073</strain>
    </source>
</reference>
<dbReference type="RefSeq" id="WP_124707200.1">
    <property type="nucleotide sequence ID" value="NZ_CP033972.1"/>
</dbReference>
<sequence length="349" mass="36892">MNAPDESAARMRIVALGGGHGLYATLTAMRYLSSDVTAVVTVADDGGSSGRLRAELGVIPPGDLRMALSALMSAPAALAARSSEPGRLNRDGHQLWANTFQHRFGGRGALAGHPIGNLLLAGLTEMTGNPVAALDELIDVFDIDGRVLPMSTGPLEIEADVSGLESDPRISRCIRGQVAVATTPGKVRRVRLLPTEPPACDEALEAIRTADLVVLGPGSWFSSVIPHVLVPEQLNALGETAARKMLFVNLAPEPGETTGFSVERHLHVLHAHADVLRVDDIVVDAASVPAGRERDHLVRAAALFGAQLHVGDLAVPGRHVHDPEKVATLVNQLCEGELSRYAVRAQESQ</sequence>
<proteinExistence type="inferred from homology"/>
<name>A0A3G8JJC0_9ACTN</name>
<dbReference type="HAMAP" id="MF_00973">
    <property type="entry name" value="Gluconeogen_factor"/>
    <property type="match status" value="1"/>
</dbReference>
<dbReference type="Pfam" id="PF01933">
    <property type="entry name" value="CofD"/>
    <property type="match status" value="1"/>
</dbReference>
<evidence type="ECO:0000313" key="4">
    <source>
        <dbReference type="Proteomes" id="UP000271469"/>
    </source>
</evidence>
<dbReference type="NCBIfam" id="TIGR01826">
    <property type="entry name" value="CofD_related"/>
    <property type="match status" value="1"/>
</dbReference>
<dbReference type="OrthoDB" id="9783842at2"/>
<dbReference type="AlphaFoldDB" id="A0A3G8JJC0"/>
<dbReference type="Proteomes" id="UP000271469">
    <property type="component" value="Chromosome"/>
</dbReference>
<dbReference type="GO" id="GO:0043743">
    <property type="term" value="F:LPPG:FO 2-phospho-L-lactate transferase activity"/>
    <property type="evidence" value="ECO:0007669"/>
    <property type="project" value="InterPro"/>
</dbReference>
<dbReference type="Gene3D" id="3.40.50.10680">
    <property type="entry name" value="CofD-like domains"/>
    <property type="match status" value="1"/>
</dbReference>
<keyword evidence="1 2" id="KW-0963">Cytoplasm</keyword>
<evidence type="ECO:0000256" key="1">
    <source>
        <dbReference type="ARBA" id="ARBA00022490"/>
    </source>
</evidence>
<protein>
    <recommendedName>
        <fullName evidence="2">Putative gluconeogenesis factor</fullName>
    </recommendedName>
</protein>
<dbReference type="PANTHER" id="PTHR30135:SF3">
    <property type="entry name" value="GLUCONEOGENESIS FACTOR-RELATED"/>
    <property type="match status" value="1"/>
</dbReference>
<comment type="subcellular location">
    <subcellularLocation>
        <location evidence="2">Cytoplasm</location>
    </subcellularLocation>
</comment>
<comment type="similarity">
    <text evidence="2">Belongs to the gluconeogenesis factor family.</text>
</comment>
<organism evidence="3 4">
    <name type="scientific">Gordonia insulae</name>
    <dbReference type="NCBI Taxonomy" id="2420509"/>
    <lineage>
        <taxon>Bacteria</taxon>
        <taxon>Bacillati</taxon>
        <taxon>Actinomycetota</taxon>
        <taxon>Actinomycetes</taxon>
        <taxon>Mycobacteriales</taxon>
        <taxon>Gordoniaceae</taxon>
        <taxon>Gordonia</taxon>
    </lineage>
</organism>
<dbReference type="KEGG" id="gom:D7316_00884"/>
<dbReference type="GO" id="GO:0008360">
    <property type="term" value="P:regulation of cell shape"/>
    <property type="evidence" value="ECO:0007669"/>
    <property type="project" value="UniProtKB-UniRule"/>
</dbReference>
<comment type="function">
    <text evidence="2">Required for morphogenesis under gluconeogenic growth conditions.</text>
</comment>
<dbReference type="InterPro" id="IPR002882">
    <property type="entry name" value="CofD"/>
</dbReference>
<accession>A0A3G8JJC0</accession>
<evidence type="ECO:0000313" key="3">
    <source>
        <dbReference type="EMBL" id="AZG44300.1"/>
    </source>
</evidence>
<dbReference type="InterPro" id="IPR010119">
    <property type="entry name" value="Gluconeogen_factor"/>
</dbReference>
<dbReference type="CDD" id="cd07187">
    <property type="entry name" value="YvcK_like"/>
    <property type="match status" value="1"/>
</dbReference>
<dbReference type="InterPro" id="IPR038136">
    <property type="entry name" value="CofD-like_dom_sf"/>
</dbReference>
<keyword evidence="4" id="KW-1185">Reference proteome</keyword>
<dbReference type="EMBL" id="CP033972">
    <property type="protein sequence ID" value="AZG44300.1"/>
    <property type="molecule type" value="Genomic_DNA"/>
</dbReference>
<gene>
    <name evidence="3" type="ORF">D7316_00884</name>
</gene>
<dbReference type="SUPFAM" id="SSF142338">
    <property type="entry name" value="CofD-like"/>
    <property type="match status" value="1"/>
</dbReference>
<dbReference type="PANTHER" id="PTHR30135">
    <property type="entry name" value="UNCHARACTERIZED PROTEIN YVCK-RELATED"/>
    <property type="match status" value="1"/>
</dbReference>
<evidence type="ECO:0000256" key="2">
    <source>
        <dbReference type="HAMAP-Rule" id="MF_00973"/>
    </source>
</evidence>
<dbReference type="GO" id="GO:0005737">
    <property type="term" value="C:cytoplasm"/>
    <property type="evidence" value="ECO:0007669"/>
    <property type="project" value="UniProtKB-SubCell"/>
</dbReference>